<dbReference type="InterPro" id="IPR046757">
    <property type="entry name" value="YL1_N"/>
</dbReference>
<dbReference type="Pfam" id="PF05764">
    <property type="entry name" value="YL1"/>
    <property type="match status" value="2"/>
</dbReference>
<dbReference type="Proteomes" id="UP001608902">
    <property type="component" value="Unassembled WGS sequence"/>
</dbReference>
<keyword evidence="6" id="KW-1185">Reference proteome</keyword>
<comment type="caution">
    <text evidence="5">The sequence shown here is derived from an EMBL/GenBank/DDBJ whole genome shotgun (WGS) entry which is preliminary data.</text>
</comment>
<proteinExistence type="inferred from homology"/>
<sequence length="296" mass="34131">MKRKTDPSSAEKEMKTCSSKEVDMENEANDEESEEEPVDFLCKTRERRSNAGSKMAVLMESVIEEDDFYKNAYGGTLMEDDADDAYVSPVESDHDEVDSDFDQSEEEDQPISDEEEKQDKKRKRNVYKEPRLGDSGKGRKLFEKNKKWVMARMGGRTVAANTVSPETQAERLLEAEETERLNIASLQKYEQYEIERKKKRDKVNASKKLLPPFVRTVDGPNGKWMILPDVKVFQPPERKTRLLCAVTSRPAKYRDPVTGLSYANVEAFKLIREKYVEYLKTIKNNPSVTAWLEENC</sequence>
<reference evidence="5 6" key="1">
    <citation type="submission" date="2024-08" db="EMBL/GenBank/DDBJ databases">
        <title>Gnathostoma spinigerum genome.</title>
        <authorList>
            <person name="Gonzalez-Bertolin B."/>
            <person name="Monzon S."/>
            <person name="Zaballos A."/>
            <person name="Jimenez P."/>
            <person name="Dekumyoy P."/>
            <person name="Varona S."/>
            <person name="Cuesta I."/>
            <person name="Sumanam S."/>
            <person name="Adisakwattana P."/>
            <person name="Gasser R.B."/>
            <person name="Hernandez-Gonzalez A."/>
            <person name="Young N.D."/>
            <person name="Perteguer M.J."/>
        </authorList>
    </citation>
    <scope>NUCLEOTIDE SEQUENCE [LARGE SCALE GENOMIC DNA]</scope>
    <source>
        <strain evidence="5">AL3</strain>
        <tissue evidence="5">Liver</tissue>
    </source>
</reference>
<dbReference type="SMART" id="SM00993">
    <property type="entry name" value="YL1_C"/>
    <property type="match status" value="1"/>
</dbReference>
<dbReference type="PANTHER" id="PTHR13275">
    <property type="entry name" value="YL-1 PROTEIN TRANSCRIPTION FACTOR-LIKE 1"/>
    <property type="match status" value="1"/>
</dbReference>
<comment type="similarity">
    <text evidence="1">Belongs to the VPS72/YL1 family.</text>
</comment>
<feature type="compositionally biased region" description="Acidic residues" evidence="3">
    <location>
        <begin position="24"/>
        <end position="38"/>
    </location>
</feature>
<name>A0ABD6ED39_9BILA</name>
<dbReference type="EMBL" id="JBGFUD010002735">
    <property type="protein sequence ID" value="MFH4977939.1"/>
    <property type="molecule type" value="Genomic_DNA"/>
</dbReference>
<feature type="region of interest" description="Disordered" evidence="3">
    <location>
        <begin position="1"/>
        <end position="53"/>
    </location>
</feature>
<feature type="domain" description="Vps72/YL1 C-terminal" evidence="4">
    <location>
        <begin position="242"/>
        <end position="271"/>
    </location>
</feature>
<dbReference type="AlphaFoldDB" id="A0ABD6ED39"/>
<dbReference type="Pfam" id="PF08265">
    <property type="entry name" value="YL1_C"/>
    <property type="match status" value="1"/>
</dbReference>
<evidence type="ECO:0000256" key="2">
    <source>
        <dbReference type="ARBA" id="ARBA00020000"/>
    </source>
</evidence>
<feature type="compositionally biased region" description="Acidic residues" evidence="3">
    <location>
        <begin position="93"/>
        <end position="116"/>
    </location>
</feature>
<organism evidence="5 6">
    <name type="scientific">Gnathostoma spinigerum</name>
    <dbReference type="NCBI Taxonomy" id="75299"/>
    <lineage>
        <taxon>Eukaryota</taxon>
        <taxon>Metazoa</taxon>
        <taxon>Ecdysozoa</taxon>
        <taxon>Nematoda</taxon>
        <taxon>Chromadorea</taxon>
        <taxon>Rhabditida</taxon>
        <taxon>Spirurina</taxon>
        <taxon>Gnathostomatomorpha</taxon>
        <taxon>Gnathostomatoidea</taxon>
        <taxon>Gnathostomatidae</taxon>
        <taxon>Gnathostoma</taxon>
    </lineage>
</organism>
<dbReference type="PANTHER" id="PTHR13275:SF4">
    <property type="entry name" value="VACUOLAR PROTEIN SORTING-ASSOCIATED PROTEIN 72 HOMOLOG"/>
    <property type="match status" value="1"/>
</dbReference>
<feature type="region of interest" description="Disordered" evidence="3">
    <location>
        <begin position="80"/>
        <end position="138"/>
    </location>
</feature>
<feature type="compositionally biased region" description="Basic and acidic residues" evidence="3">
    <location>
        <begin position="126"/>
        <end position="138"/>
    </location>
</feature>
<evidence type="ECO:0000256" key="3">
    <source>
        <dbReference type="SAM" id="MobiDB-lite"/>
    </source>
</evidence>
<gene>
    <name evidence="5" type="ORF">AB6A40_004648</name>
</gene>
<accession>A0ABD6ED39</accession>
<evidence type="ECO:0000256" key="1">
    <source>
        <dbReference type="ARBA" id="ARBA00006832"/>
    </source>
</evidence>
<feature type="compositionally biased region" description="Basic and acidic residues" evidence="3">
    <location>
        <begin position="1"/>
        <end position="23"/>
    </location>
</feature>
<evidence type="ECO:0000259" key="4">
    <source>
        <dbReference type="SMART" id="SM00993"/>
    </source>
</evidence>
<protein>
    <recommendedName>
        <fullName evidence="2">Vacuolar protein sorting-associated protein 72 homolog</fullName>
    </recommendedName>
</protein>
<evidence type="ECO:0000313" key="5">
    <source>
        <dbReference type="EMBL" id="MFH4977939.1"/>
    </source>
</evidence>
<evidence type="ECO:0000313" key="6">
    <source>
        <dbReference type="Proteomes" id="UP001608902"/>
    </source>
</evidence>
<dbReference type="InterPro" id="IPR013272">
    <property type="entry name" value="Vps72/YL1_C"/>
</dbReference>